<accession>A0A9N9K8E7</accession>
<gene>
    <name evidence="2" type="ORF">DERYTH_LOCUS26372</name>
</gene>
<evidence type="ECO:0000313" key="2">
    <source>
        <dbReference type="EMBL" id="CAG8817021.1"/>
    </source>
</evidence>
<organism evidence="2 3">
    <name type="scientific">Dentiscutata erythropus</name>
    <dbReference type="NCBI Taxonomy" id="1348616"/>
    <lineage>
        <taxon>Eukaryota</taxon>
        <taxon>Fungi</taxon>
        <taxon>Fungi incertae sedis</taxon>
        <taxon>Mucoromycota</taxon>
        <taxon>Glomeromycotina</taxon>
        <taxon>Glomeromycetes</taxon>
        <taxon>Diversisporales</taxon>
        <taxon>Gigasporaceae</taxon>
        <taxon>Dentiscutata</taxon>
    </lineage>
</organism>
<keyword evidence="3" id="KW-1185">Reference proteome</keyword>
<evidence type="ECO:0000256" key="1">
    <source>
        <dbReference type="SAM" id="MobiDB-lite"/>
    </source>
</evidence>
<evidence type="ECO:0000313" key="3">
    <source>
        <dbReference type="Proteomes" id="UP000789405"/>
    </source>
</evidence>
<protein>
    <submittedName>
        <fullName evidence="2">10982_t:CDS:1</fullName>
    </submittedName>
</protein>
<proteinExistence type="predicted"/>
<reference evidence="2" key="1">
    <citation type="submission" date="2021-06" db="EMBL/GenBank/DDBJ databases">
        <authorList>
            <person name="Kallberg Y."/>
            <person name="Tangrot J."/>
            <person name="Rosling A."/>
        </authorList>
    </citation>
    <scope>NUCLEOTIDE SEQUENCE</scope>
    <source>
        <strain evidence="2">MA453B</strain>
    </source>
</reference>
<feature type="region of interest" description="Disordered" evidence="1">
    <location>
        <begin position="47"/>
        <end position="80"/>
    </location>
</feature>
<comment type="caution">
    <text evidence="2">The sequence shown here is derived from an EMBL/GenBank/DDBJ whole genome shotgun (WGS) entry which is preliminary data.</text>
</comment>
<sequence>VEHFARDCLVEKKTYLQNQNRRNVNYVKYDNDSDDECEVYEAIQNKPNNRTTPLRKPGRPKNPVLQKAMPVINNQQPEIL</sequence>
<feature type="non-terminal residue" evidence="2">
    <location>
        <position position="80"/>
    </location>
</feature>
<name>A0A9N9K8E7_9GLOM</name>
<feature type="non-terminal residue" evidence="2">
    <location>
        <position position="1"/>
    </location>
</feature>
<dbReference type="AlphaFoldDB" id="A0A9N9K8E7"/>
<dbReference type="Proteomes" id="UP000789405">
    <property type="component" value="Unassembled WGS sequence"/>
</dbReference>
<dbReference type="EMBL" id="CAJVPY010054707">
    <property type="protein sequence ID" value="CAG8817021.1"/>
    <property type="molecule type" value="Genomic_DNA"/>
</dbReference>